<keyword evidence="12" id="KW-1185">Reference proteome</keyword>
<comment type="similarity">
    <text evidence="2 7 10">Belongs to the citrate synthase family.</text>
</comment>
<accession>A0AAP6JF78</accession>
<organism evidence="11 12">
    <name type="scientific">Natronospira elongata</name>
    <dbReference type="NCBI Taxonomy" id="3110268"/>
    <lineage>
        <taxon>Bacteria</taxon>
        <taxon>Pseudomonadati</taxon>
        <taxon>Pseudomonadota</taxon>
        <taxon>Gammaproteobacteria</taxon>
        <taxon>Natronospirales</taxon>
        <taxon>Natronospiraceae</taxon>
        <taxon>Natronospira</taxon>
    </lineage>
</organism>
<dbReference type="NCBIfam" id="NF004126">
    <property type="entry name" value="PRK05614.1"/>
    <property type="match status" value="1"/>
</dbReference>
<dbReference type="InterPro" id="IPR016142">
    <property type="entry name" value="Citrate_synth-like_lrg_a-sub"/>
</dbReference>
<evidence type="ECO:0000313" key="11">
    <source>
        <dbReference type="EMBL" id="MEA5445748.1"/>
    </source>
</evidence>
<evidence type="ECO:0000256" key="5">
    <source>
        <dbReference type="ARBA" id="ARBA00049288"/>
    </source>
</evidence>
<dbReference type="Gene3D" id="2.20.28.60">
    <property type="match status" value="1"/>
</dbReference>
<dbReference type="RefSeq" id="WP_346051491.1">
    <property type="nucleotide sequence ID" value="NZ_JAYGII010000014.1"/>
</dbReference>
<dbReference type="SUPFAM" id="SSF48256">
    <property type="entry name" value="Citrate synthase"/>
    <property type="match status" value="1"/>
</dbReference>
<feature type="active site" evidence="8">
    <location>
        <position position="366"/>
    </location>
</feature>
<evidence type="ECO:0000256" key="6">
    <source>
        <dbReference type="NCBIfam" id="TIGR01798"/>
    </source>
</evidence>
<dbReference type="Gene3D" id="1.10.580.10">
    <property type="entry name" value="Citrate Synthase, domain 1"/>
    <property type="match status" value="1"/>
</dbReference>
<dbReference type="PRINTS" id="PR00143">
    <property type="entry name" value="CITRTSNTHASE"/>
</dbReference>
<dbReference type="InterPro" id="IPR036969">
    <property type="entry name" value="Citrate_synthase_sf"/>
</dbReference>
<evidence type="ECO:0000256" key="2">
    <source>
        <dbReference type="ARBA" id="ARBA00010566"/>
    </source>
</evidence>
<dbReference type="InterPro" id="IPR016143">
    <property type="entry name" value="Citrate_synth-like_sm_a-sub"/>
</dbReference>
<evidence type="ECO:0000256" key="10">
    <source>
        <dbReference type="RuleBase" id="RU003406"/>
    </source>
</evidence>
<dbReference type="InterPro" id="IPR002020">
    <property type="entry name" value="Citrate_synthase"/>
</dbReference>
<dbReference type="NCBIfam" id="TIGR01798">
    <property type="entry name" value="cit_synth_I"/>
    <property type="match status" value="1"/>
</dbReference>
<reference evidence="11 12" key="1">
    <citation type="submission" date="2023-12" db="EMBL/GenBank/DDBJ databases">
        <title>Whole-genome sequencing of halo(alkali)philic microorganisms from hypersaline lakes.</title>
        <authorList>
            <person name="Sorokin D.Y."/>
            <person name="Merkel A.Y."/>
            <person name="Messina E."/>
            <person name="Yakimov M."/>
        </authorList>
    </citation>
    <scope>NUCLEOTIDE SEQUENCE [LARGE SCALE GENOMIC DNA]</scope>
    <source>
        <strain evidence="11 12">AB-CW1</strain>
    </source>
</reference>
<evidence type="ECO:0000256" key="3">
    <source>
        <dbReference type="ARBA" id="ARBA00022532"/>
    </source>
</evidence>
<dbReference type="AlphaFoldDB" id="A0AAP6JF78"/>
<keyword evidence="4 7" id="KW-0808">Transferase</keyword>
<evidence type="ECO:0000256" key="4">
    <source>
        <dbReference type="ARBA" id="ARBA00022679"/>
    </source>
</evidence>
<name>A0AAP6JF78_9GAMM</name>
<evidence type="ECO:0000256" key="8">
    <source>
        <dbReference type="PIRSR" id="PIRSR001369-1"/>
    </source>
</evidence>
<dbReference type="GO" id="GO:0036440">
    <property type="term" value="F:citrate synthase activity"/>
    <property type="evidence" value="ECO:0007669"/>
    <property type="project" value="UniProtKB-EC"/>
</dbReference>
<dbReference type="InterPro" id="IPR019810">
    <property type="entry name" value="Citrate_synthase_AS"/>
</dbReference>
<evidence type="ECO:0000256" key="9">
    <source>
        <dbReference type="RuleBase" id="RU003370"/>
    </source>
</evidence>
<dbReference type="PIRSF" id="PIRSF001369">
    <property type="entry name" value="Citrate_synth"/>
    <property type="match status" value="1"/>
</dbReference>
<dbReference type="FunFam" id="1.10.230.10:FF:000002">
    <property type="entry name" value="Citrate synthase"/>
    <property type="match status" value="1"/>
</dbReference>
<protein>
    <recommendedName>
        <fullName evidence="6 7">Citrate synthase</fullName>
    </recommendedName>
</protein>
<dbReference type="Gene3D" id="1.10.230.10">
    <property type="entry name" value="Cytochrome P450-Terp, domain 2"/>
    <property type="match status" value="1"/>
</dbReference>
<comment type="caution">
    <text evidence="11">The sequence shown here is derived from an EMBL/GenBank/DDBJ whole genome shotgun (WGS) entry which is preliminary data.</text>
</comment>
<dbReference type="EMBL" id="JAYGII010000014">
    <property type="protein sequence ID" value="MEA5445748.1"/>
    <property type="molecule type" value="Genomic_DNA"/>
</dbReference>
<dbReference type="InterPro" id="IPR010953">
    <property type="entry name" value="Citrate_synthase_typ-I"/>
</dbReference>
<sequence>MSEKTCKLGMPDNEDSVDLPIREGSLGPATVDIGQLYRQQGVFTYDPGFTSTASCKSAITYIDGEKGQLLYRGYPIEQLAEQSSFLEVSYLLMYGELPSRETLEGFKQSILYHTMLNESLLRFFNGFHYDAHPMAMMTGVVGSLSAFYHDQNAMRDPEQRDVFAHRIIAKMPTIAAAAYKHSIGQPFMYPQNHLGYCSNLLHMFFSVPAEAYSPDPVAAEALDLLFILHADHEQNASTSTVRLAGSTGTNPYAAIAAGVTALWGPAHGGANEAVLDMLNEIGDVKNIPKYLEKAKDRNDPFRLMGFGHRVYKNYDPRAKIIREMCHKVLKRLGKENDPLLELAMELEHIALNDDYFVEKKLYPNVDFYSGIIYKALGIPVSMFTVMFAIARTVGWTAHWLEMIGDPAMRIGRPRQLYVGETQRDYVPLDRRK</sequence>
<dbReference type="InterPro" id="IPR024176">
    <property type="entry name" value="Citrate_synthase_bac-typ"/>
</dbReference>
<dbReference type="Pfam" id="PF00285">
    <property type="entry name" value="Citrate_synt"/>
    <property type="match status" value="1"/>
</dbReference>
<comment type="catalytic activity">
    <reaction evidence="5 9">
        <text>oxaloacetate + acetyl-CoA + H2O = citrate + CoA + H(+)</text>
        <dbReference type="Rhea" id="RHEA:16845"/>
        <dbReference type="ChEBI" id="CHEBI:15377"/>
        <dbReference type="ChEBI" id="CHEBI:15378"/>
        <dbReference type="ChEBI" id="CHEBI:16452"/>
        <dbReference type="ChEBI" id="CHEBI:16947"/>
        <dbReference type="ChEBI" id="CHEBI:57287"/>
        <dbReference type="ChEBI" id="CHEBI:57288"/>
        <dbReference type="EC" id="2.3.3.16"/>
    </reaction>
</comment>
<dbReference type="GO" id="GO:0005737">
    <property type="term" value="C:cytoplasm"/>
    <property type="evidence" value="ECO:0007669"/>
    <property type="project" value="InterPro"/>
</dbReference>
<keyword evidence="3 9" id="KW-0816">Tricarboxylic acid cycle</keyword>
<gene>
    <name evidence="11" type="ORF">VCB98_07945</name>
</gene>
<feature type="active site" evidence="8">
    <location>
        <position position="308"/>
    </location>
</feature>
<dbReference type="PANTHER" id="PTHR42871:SF1">
    <property type="entry name" value="CITRATE SYNTHASE"/>
    <property type="match status" value="1"/>
</dbReference>
<dbReference type="Proteomes" id="UP001302316">
    <property type="component" value="Unassembled WGS sequence"/>
</dbReference>
<dbReference type="PROSITE" id="PS00480">
    <property type="entry name" value="CITRATE_SYNTHASE"/>
    <property type="match status" value="1"/>
</dbReference>
<dbReference type="PANTHER" id="PTHR42871">
    <property type="entry name" value="CITRATE SYNTHASE"/>
    <property type="match status" value="1"/>
</dbReference>
<dbReference type="GO" id="GO:0006099">
    <property type="term" value="P:tricarboxylic acid cycle"/>
    <property type="evidence" value="ECO:0007669"/>
    <property type="project" value="UniProtKB-UniRule"/>
</dbReference>
<proteinExistence type="inferred from homology"/>
<evidence type="ECO:0000256" key="1">
    <source>
        <dbReference type="ARBA" id="ARBA00004751"/>
    </source>
</evidence>
<comment type="pathway">
    <text evidence="1 9">Carbohydrate metabolism; tricarboxylic acid cycle; isocitrate from oxaloacetate: step 1/2.</text>
</comment>
<keyword evidence="11" id="KW-0012">Acyltransferase</keyword>
<evidence type="ECO:0000313" key="12">
    <source>
        <dbReference type="Proteomes" id="UP001302316"/>
    </source>
</evidence>
<evidence type="ECO:0000256" key="7">
    <source>
        <dbReference type="PIRNR" id="PIRNR001369"/>
    </source>
</evidence>
<dbReference type="CDD" id="cd06114">
    <property type="entry name" value="EcCS_like"/>
    <property type="match status" value="1"/>
</dbReference>